<evidence type="ECO:0000313" key="2">
    <source>
        <dbReference type="Proteomes" id="UP000478052"/>
    </source>
</evidence>
<evidence type="ECO:0000313" key="1">
    <source>
        <dbReference type="EMBL" id="KAF0749453.1"/>
    </source>
</evidence>
<organism evidence="1 2">
    <name type="scientific">Aphis craccivora</name>
    <name type="common">Cowpea aphid</name>
    <dbReference type="NCBI Taxonomy" id="307492"/>
    <lineage>
        <taxon>Eukaryota</taxon>
        <taxon>Metazoa</taxon>
        <taxon>Ecdysozoa</taxon>
        <taxon>Arthropoda</taxon>
        <taxon>Hexapoda</taxon>
        <taxon>Insecta</taxon>
        <taxon>Pterygota</taxon>
        <taxon>Neoptera</taxon>
        <taxon>Paraneoptera</taxon>
        <taxon>Hemiptera</taxon>
        <taxon>Sternorrhyncha</taxon>
        <taxon>Aphidomorpha</taxon>
        <taxon>Aphidoidea</taxon>
        <taxon>Aphididae</taxon>
        <taxon>Aphidini</taxon>
        <taxon>Aphis</taxon>
        <taxon>Aphis</taxon>
    </lineage>
</organism>
<gene>
    <name evidence="1" type="ORF">FWK35_00015567</name>
</gene>
<dbReference type="OrthoDB" id="6627079at2759"/>
<sequence length="131" mass="15212">MLYYLNKIQMKIWMKISKDFESKWQIPHCVGALYRQAIIAREETVNAIVQATVILHNFVKNKETEYGLSSYRHSVNDKDISHQRSSSQVPGLMPVSLMGSNLYDQNAKDIRTKLTEYFSNEGAVPFQYNYV</sequence>
<proteinExistence type="predicted"/>
<protein>
    <submittedName>
        <fullName evidence="1">Putative nuclease HARBI1</fullName>
    </submittedName>
</protein>
<name>A0A6G0Y534_APHCR</name>
<reference evidence="1 2" key="1">
    <citation type="submission" date="2019-08" db="EMBL/GenBank/DDBJ databases">
        <title>Whole genome of Aphis craccivora.</title>
        <authorList>
            <person name="Voronova N.V."/>
            <person name="Shulinski R.S."/>
            <person name="Bandarenka Y.V."/>
            <person name="Zhorov D.G."/>
            <person name="Warner D."/>
        </authorList>
    </citation>
    <scope>NUCLEOTIDE SEQUENCE [LARGE SCALE GENOMIC DNA]</scope>
    <source>
        <strain evidence="1">180601</strain>
        <tissue evidence="1">Whole Body</tissue>
    </source>
</reference>
<comment type="caution">
    <text evidence="1">The sequence shown here is derived from an EMBL/GenBank/DDBJ whole genome shotgun (WGS) entry which is preliminary data.</text>
</comment>
<dbReference type="EMBL" id="VUJU01006093">
    <property type="protein sequence ID" value="KAF0749453.1"/>
    <property type="molecule type" value="Genomic_DNA"/>
</dbReference>
<accession>A0A6G0Y534</accession>
<dbReference type="Proteomes" id="UP000478052">
    <property type="component" value="Unassembled WGS sequence"/>
</dbReference>
<keyword evidence="2" id="KW-1185">Reference proteome</keyword>
<dbReference type="AlphaFoldDB" id="A0A6G0Y534"/>